<feature type="transmembrane region" description="Helical" evidence="8">
    <location>
        <begin position="120"/>
        <end position="139"/>
    </location>
</feature>
<dbReference type="SUPFAM" id="SSF47384">
    <property type="entry name" value="Homodimeric domain of signal transducing histidine kinase"/>
    <property type="match status" value="1"/>
</dbReference>
<keyword evidence="7" id="KW-0175">Coiled coil</keyword>
<feature type="coiled-coil region" evidence="7">
    <location>
        <begin position="200"/>
        <end position="227"/>
    </location>
</feature>
<evidence type="ECO:0000256" key="4">
    <source>
        <dbReference type="ARBA" id="ARBA00022679"/>
    </source>
</evidence>
<feature type="transmembrane region" description="Helical" evidence="8">
    <location>
        <begin position="39"/>
        <end position="63"/>
    </location>
</feature>
<dbReference type="EMBL" id="CP047045">
    <property type="protein sequence ID" value="QGZ94419.1"/>
    <property type="molecule type" value="Genomic_DNA"/>
</dbReference>
<keyword evidence="8" id="KW-0812">Transmembrane</keyword>
<evidence type="ECO:0000256" key="8">
    <source>
        <dbReference type="SAM" id="Phobius"/>
    </source>
</evidence>
<dbReference type="SMART" id="SM00388">
    <property type="entry name" value="HisKA"/>
    <property type="match status" value="1"/>
</dbReference>
<dbReference type="Gene3D" id="3.30.565.10">
    <property type="entry name" value="Histidine kinase-like ATPase, C-terminal domain"/>
    <property type="match status" value="1"/>
</dbReference>
<protein>
    <recommendedName>
        <fullName evidence="2">histidine kinase</fullName>
        <ecNumber evidence="2">2.7.13.3</ecNumber>
    </recommendedName>
</protein>
<feature type="transmembrane region" description="Helical" evidence="8">
    <location>
        <begin position="151"/>
        <end position="178"/>
    </location>
</feature>
<dbReference type="InterPro" id="IPR004358">
    <property type="entry name" value="Sig_transdc_His_kin-like_C"/>
</dbReference>
<organism evidence="10 11">
    <name type="scientific">Terricaulis silvestris</name>
    <dbReference type="NCBI Taxonomy" id="2686094"/>
    <lineage>
        <taxon>Bacteria</taxon>
        <taxon>Pseudomonadati</taxon>
        <taxon>Pseudomonadota</taxon>
        <taxon>Alphaproteobacteria</taxon>
        <taxon>Caulobacterales</taxon>
        <taxon>Caulobacteraceae</taxon>
        <taxon>Terricaulis</taxon>
    </lineage>
</organism>
<dbReference type="SUPFAM" id="SSF103473">
    <property type="entry name" value="MFS general substrate transporter"/>
    <property type="match status" value="1"/>
</dbReference>
<dbReference type="PRINTS" id="PR00344">
    <property type="entry name" value="BCTRLSENSOR"/>
</dbReference>
<dbReference type="Pfam" id="PF02518">
    <property type="entry name" value="HATPase_c"/>
    <property type="match status" value="1"/>
</dbReference>
<evidence type="ECO:0000256" key="7">
    <source>
        <dbReference type="SAM" id="Coils"/>
    </source>
</evidence>
<dbReference type="PANTHER" id="PTHR43711:SF26">
    <property type="entry name" value="SENSOR HISTIDINE KINASE RCSC"/>
    <property type="match status" value="1"/>
</dbReference>
<feature type="transmembrane region" description="Helical" evidence="8">
    <location>
        <begin position="94"/>
        <end position="114"/>
    </location>
</feature>
<keyword evidence="6" id="KW-0902">Two-component regulatory system</keyword>
<dbReference type="PANTHER" id="PTHR43711">
    <property type="entry name" value="TWO-COMPONENT HISTIDINE KINASE"/>
    <property type="match status" value="1"/>
</dbReference>
<dbReference type="InterPro" id="IPR036097">
    <property type="entry name" value="HisK_dim/P_sf"/>
</dbReference>
<keyword evidence="8" id="KW-0472">Membrane</keyword>
<evidence type="ECO:0000256" key="1">
    <source>
        <dbReference type="ARBA" id="ARBA00000085"/>
    </source>
</evidence>
<dbReference type="InterPro" id="IPR036259">
    <property type="entry name" value="MFS_trans_sf"/>
</dbReference>
<dbReference type="InterPro" id="IPR005467">
    <property type="entry name" value="His_kinase_dom"/>
</dbReference>
<dbReference type="AlphaFoldDB" id="A0A6I6MIN7"/>
<dbReference type="InterPro" id="IPR003594">
    <property type="entry name" value="HATPase_dom"/>
</dbReference>
<dbReference type="CDD" id="cd16922">
    <property type="entry name" value="HATPase_EvgS-ArcB-TorS-like"/>
    <property type="match status" value="1"/>
</dbReference>
<dbReference type="SUPFAM" id="SSF55874">
    <property type="entry name" value="ATPase domain of HSP90 chaperone/DNA topoisomerase II/histidine kinase"/>
    <property type="match status" value="1"/>
</dbReference>
<evidence type="ECO:0000256" key="6">
    <source>
        <dbReference type="ARBA" id="ARBA00023012"/>
    </source>
</evidence>
<keyword evidence="4 10" id="KW-0808">Transferase</keyword>
<accession>A0A6I6MIN7</accession>
<dbReference type="CDD" id="cd00082">
    <property type="entry name" value="HisKA"/>
    <property type="match status" value="1"/>
</dbReference>
<dbReference type="Gene3D" id="1.10.287.130">
    <property type="match status" value="1"/>
</dbReference>
<dbReference type="SMART" id="SM00387">
    <property type="entry name" value="HATPase_c"/>
    <property type="match status" value="1"/>
</dbReference>
<evidence type="ECO:0000256" key="2">
    <source>
        <dbReference type="ARBA" id="ARBA00012438"/>
    </source>
</evidence>
<comment type="catalytic activity">
    <reaction evidence="1">
        <text>ATP + protein L-histidine = ADP + protein N-phospho-L-histidine.</text>
        <dbReference type="EC" id="2.7.13.3"/>
    </reaction>
</comment>
<dbReference type="InterPro" id="IPR003661">
    <property type="entry name" value="HisK_dim/P_dom"/>
</dbReference>
<dbReference type="KEGG" id="tsv:DSM104635_01237"/>
<evidence type="ECO:0000313" key="11">
    <source>
        <dbReference type="Proteomes" id="UP000431269"/>
    </source>
</evidence>
<dbReference type="GO" id="GO:0000155">
    <property type="term" value="F:phosphorelay sensor kinase activity"/>
    <property type="evidence" value="ECO:0007669"/>
    <property type="project" value="InterPro"/>
</dbReference>
<evidence type="ECO:0000259" key="9">
    <source>
        <dbReference type="PROSITE" id="PS50109"/>
    </source>
</evidence>
<evidence type="ECO:0000256" key="5">
    <source>
        <dbReference type="ARBA" id="ARBA00022777"/>
    </source>
</evidence>
<keyword evidence="11" id="KW-1185">Reference proteome</keyword>
<evidence type="ECO:0000313" key="10">
    <source>
        <dbReference type="EMBL" id="QGZ94419.1"/>
    </source>
</evidence>
<dbReference type="Proteomes" id="UP000431269">
    <property type="component" value="Chromosome"/>
</dbReference>
<keyword evidence="3" id="KW-0597">Phosphoprotein</keyword>
<evidence type="ECO:0000256" key="3">
    <source>
        <dbReference type="ARBA" id="ARBA00022553"/>
    </source>
</evidence>
<sequence length="470" mass="49753">MGSGPASHRVWVLTVRRFAELAWTRHGPVRYVSVGLTPILVALLTPGWWWALCATGAIVGALLDLRTQAAFTRLCARLDDLDDATIRAAVNRHIWSLAAITAAYVAPYAALAFAPQPAPLIGLLFCAGTALICATLHVMTPAMIVRTIPAVIVGLAMNAYAFGSGFSGVVLAIMAGLLGVNAIMAARAGAASFGDLIGARLNAEAAAEDLERRVRERTTQLAVATKRAQAASKAKSMFLANMSHELRTPLNAVIGYAEIVQEDLESGETGSSAADLDRIRNAANHLLAMINEVLDLSRIEAGRLDLRPTPIDLHVLLRGAMDTVRPTATKQRTVCQVNIAPGVETLVADETRVRQCVLNLLSNAAKFTQNGVVALDARACRIGSVPGFAISVKDTGPGMNAEQLERLFQPFVQIDASHTRAHDGAGLGLVITRRLARAMGGDVQAHSKLGQGSTFTLYLPAKSAPARVAA</sequence>
<gene>
    <name evidence="10" type="primary">barA_2</name>
    <name evidence="10" type="ORF">DSM104635_01237</name>
</gene>
<dbReference type="Pfam" id="PF00512">
    <property type="entry name" value="HisKA"/>
    <property type="match status" value="1"/>
</dbReference>
<feature type="domain" description="Histidine kinase" evidence="9">
    <location>
        <begin position="241"/>
        <end position="463"/>
    </location>
</feature>
<dbReference type="FunFam" id="3.30.565.10:FF:000010">
    <property type="entry name" value="Sensor histidine kinase RcsC"/>
    <property type="match status" value="1"/>
</dbReference>
<proteinExistence type="predicted"/>
<dbReference type="PROSITE" id="PS50109">
    <property type="entry name" value="HIS_KIN"/>
    <property type="match status" value="1"/>
</dbReference>
<name>A0A6I6MIN7_9CAUL</name>
<dbReference type="InterPro" id="IPR050736">
    <property type="entry name" value="Sensor_HK_Regulatory"/>
</dbReference>
<keyword evidence="5 10" id="KW-0418">Kinase</keyword>
<dbReference type="InterPro" id="IPR036890">
    <property type="entry name" value="HATPase_C_sf"/>
</dbReference>
<dbReference type="RefSeq" id="WP_228446031.1">
    <property type="nucleotide sequence ID" value="NZ_CP047045.1"/>
</dbReference>
<dbReference type="EC" id="2.7.13.3" evidence="2"/>
<keyword evidence="8" id="KW-1133">Transmembrane helix</keyword>
<reference evidence="11" key="1">
    <citation type="submission" date="2019-12" db="EMBL/GenBank/DDBJ databases">
        <title>Complete genome of Terracaulis silvestris 0127_4.</title>
        <authorList>
            <person name="Vieira S."/>
            <person name="Riedel T."/>
            <person name="Sproer C."/>
            <person name="Pascual J."/>
            <person name="Boedeker C."/>
            <person name="Overmann J."/>
        </authorList>
    </citation>
    <scope>NUCLEOTIDE SEQUENCE [LARGE SCALE GENOMIC DNA]</scope>
    <source>
        <strain evidence="11">0127_4</strain>
    </source>
</reference>